<proteinExistence type="predicted"/>
<gene>
    <name evidence="2" type="ORF">BGZ65_011462</name>
</gene>
<feature type="compositionally biased region" description="Acidic residues" evidence="1">
    <location>
        <begin position="183"/>
        <end position="201"/>
    </location>
</feature>
<evidence type="ECO:0000256" key="1">
    <source>
        <dbReference type="SAM" id="MobiDB-lite"/>
    </source>
</evidence>
<evidence type="ECO:0000313" key="2">
    <source>
        <dbReference type="EMBL" id="KAF9993070.1"/>
    </source>
</evidence>
<reference evidence="2" key="1">
    <citation type="journal article" date="2020" name="Fungal Divers.">
        <title>Resolving the Mortierellaceae phylogeny through synthesis of multi-gene phylogenetics and phylogenomics.</title>
        <authorList>
            <person name="Vandepol N."/>
            <person name="Liber J."/>
            <person name="Desiro A."/>
            <person name="Na H."/>
            <person name="Kennedy M."/>
            <person name="Barry K."/>
            <person name="Grigoriev I.V."/>
            <person name="Miller A.N."/>
            <person name="O'Donnell K."/>
            <person name="Stajich J.E."/>
            <person name="Bonito G."/>
        </authorList>
    </citation>
    <scope>NUCLEOTIDE SEQUENCE</scope>
    <source>
        <strain evidence="2">MES-2147</strain>
    </source>
</reference>
<dbReference type="AlphaFoldDB" id="A0A9P6MD86"/>
<dbReference type="SUPFAM" id="SSF82171">
    <property type="entry name" value="DPP6 N-terminal domain-like"/>
    <property type="match status" value="1"/>
</dbReference>
<feature type="compositionally biased region" description="Low complexity" evidence="1">
    <location>
        <begin position="20"/>
        <end position="30"/>
    </location>
</feature>
<dbReference type="Gene3D" id="2.130.10.10">
    <property type="entry name" value="YVTN repeat-like/Quinoprotein amine dehydrogenase"/>
    <property type="match status" value="1"/>
</dbReference>
<dbReference type="Proteomes" id="UP000749646">
    <property type="component" value="Unassembled WGS sequence"/>
</dbReference>
<accession>A0A9P6MD86</accession>
<dbReference type="InterPro" id="IPR015943">
    <property type="entry name" value="WD40/YVTN_repeat-like_dom_sf"/>
</dbReference>
<feature type="compositionally biased region" description="Basic and acidic residues" evidence="1">
    <location>
        <begin position="164"/>
        <end position="182"/>
    </location>
</feature>
<feature type="compositionally biased region" description="Acidic residues" evidence="1">
    <location>
        <begin position="33"/>
        <end position="44"/>
    </location>
</feature>
<comment type="caution">
    <text evidence="2">The sequence shown here is derived from an EMBL/GenBank/DDBJ whole genome shotgun (WGS) entry which is preliminary data.</text>
</comment>
<feature type="compositionally biased region" description="Basic and acidic residues" evidence="1">
    <location>
        <begin position="58"/>
        <end position="67"/>
    </location>
</feature>
<feature type="non-terminal residue" evidence="2">
    <location>
        <position position="469"/>
    </location>
</feature>
<dbReference type="EMBL" id="JAAAHW010001959">
    <property type="protein sequence ID" value="KAF9993070.1"/>
    <property type="molecule type" value="Genomic_DNA"/>
</dbReference>
<sequence>MVNSIQIVRWPRYHPKQDLTTTTTTTTTTTGGDQDDIENCDGEETTATADSDVESDDYDQKEGYPTRPDRFDHYMVTTLNSDGLLIAALPDHPNPWSKKGRMKRTQYLFDDDDHVLKFEDNTWIKNGFNEALNDAKVSPNGRWIAVVGDCQRVWTIEVTHLPETEEQMASREERRKHEKAEDVESDSEYVTEGDSMSDEEINQYSSSEPQTCRDKRPSTDMDDSWKSTSSSKKAKSSRVPRLLHHFGKPVEMRIPDKVLFGAKAKRVRRWQTGYEPYVSQYVAWNATSTKFAHSSDSCSRVLVWSMPSREIVCCVDIGGTGYAIDFHPKLENLFAVANWYGFVHVVDLTGCCVGDEDLVPDDVHYNGQTQHGPGLTVCEGPHYEEKHDILMLSFRGEKDKTLRILDAIRGLGWSTDGRHLYVATLRRVLRYELADNQIRIPSLFQMCAHKVREWKERIANKRYTCESNE</sequence>
<feature type="region of interest" description="Disordered" evidence="1">
    <location>
        <begin position="18"/>
        <end position="67"/>
    </location>
</feature>
<feature type="compositionally biased region" description="Basic and acidic residues" evidence="1">
    <location>
        <begin position="211"/>
        <end position="225"/>
    </location>
</feature>
<name>A0A9P6MD86_9FUNG</name>
<keyword evidence="3" id="KW-1185">Reference proteome</keyword>
<protein>
    <submittedName>
        <fullName evidence="2">Uncharacterized protein</fullName>
    </submittedName>
</protein>
<evidence type="ECO:0000313" key="3">
    <source>
        <dbReference type="Proteomes" id="UP000749646"/>
    </source>
</evidence>
<dbReference type="OrthoDB" id="418169at2759"/>
<feature type="region of interest" description="Disordered" evidence="1">
    <location>
        <begin position="164"/>
        <end position="239"/>
    </location>
</feature>
<organism evidence="2 3">
    <name type="scientific">Modicella reniformis</name>
    <dbReference type="NCBI Taxonomy" id="1440133"/>
    <lineage>
        <taxon>Eukaryota</taxon>
        <taxon>Fungi</taxon>
        <taxon>Fungi incertae sedis</taxon>
        <taxon>Mucoromycota</taxon>
        <taxon>Mortierellomycotina</taxon>
        <taxon>Mortierellomycetes</taxon>
        <taxon>Mortierellales</taxon>
        <taxon>Mortierellaceae</taxon>
        <taxon>Modicella</taxon>
    </lineage>
</organism>